<reference evidence="7 8" key="1">
    <citation type="submission" date="2017-02" db="EMBL/GenBank/DDBJ databases">
        <title>Complete genome sequence of the drought resistance-promoting endophyte Pantoea alhagi LTYR-11Z.</title>
        <authorList>
            <person name="Zhang L."/>
        </authorList>
    </citation>
    <scope>NUCLEOTIDE SEQUENCE [LARGE SCALE GENOMIC DNA]</scope>
    <source>
        <strain evidence="7 8">LTYR-11Z</strain>
    </source>
</reference>
<evidence type="ECO:0000256" key="4">
    <source>
        <dbReference type="ARBA" id="ARBA00023125"/>
    </source>
</evidence>
<keyword evidence="4" id="KW-0238">DNA-binding</keyword>
<dbReference type="STRING" id="1891675.B1H58_06890"/>
<dbReference type="OrthoDB" id="9806864at2"/>
<evidence type="ECO:0000313" key="7">
    <source>
        <dbReference type="EMBL" id="ARJ41774.1"/>
    </source>
</evidence>
<dbReference type="GO" id="GO:0006950">
    <property type="term" value="P:response to stress"/>
    <property type="evidence" value="ECO:0007669"/>
    <property type="project" value="TreeGrafter"/>
</dbReference>
<keyword evidence="2" id="KW-0963">Cytoplasm</keyword>
<dbReference type="EMBL" id="CP019706">
    <property type="protein sequence ID" value="ARJ41774.1"/>
    <property type="molecule type" value="Genomic_DNA"/>
</dbReference>
<name>A0A1W6B3X6_9GAMM</name>
<dbReference type="GO" id="GO:0003677">
    <property type="term" value="F:DNA binding"/>
    <property type="evidence" value="ECO:0007669"/>
    <property type="project" value="UniProtKB-KW"/>
</dbReference>
<dbReference type="Proteomes" id="UP000192900">
    <property type="component" value="Chromosome"/>
</dbReference>
<dbReference type="CDD" id="cd00090">
    <property type="entry name" value="HTH_ARSR"/>
    <property type="match status" value="1"/>
</dbReference>
<evidence type="ECO:0000256" key="2">
    <source>
        <dbReference type="ARBA" id="ARBA00022490"/>
    </source>
</evidence>
<evidence type="ECO:0000313" key="8">
    <source>
        <dbReference type="Proteomes" id="UP000192900"/>
    </source>
</evidence>
<dbReference type="PANTHER" id="PTHR33164">
    <property type="entry name" value="TRANSCRIPTIONAL REGULATOR, MARR FAMILY"/>
    <property type="match status" value="1"/>
</dbReference>
<dbReference type="SMART" id="SM00347">
    <property type="entry name" value="HTH_MARR"/>
    <property type="match status" value="1"/>
</dbReference>
<sequence length="152" mass="17171">MSKHQDDKKASGALLSLDSQLCFALYSANLAMHKLYRQLLTQLDITYPQYLVMLVLWERDDITVSDIGERLFLDSATLTPLLKRLEAAGLVLRQRSRQDERQVVVTLTEAGRVLRVKALSIPEAVVCAAECDVATLQDMKAQLNRLRDSLIR</sequence>
<gene>
    <name evidence="7" type="ORF">B1H58_06890</name>
</gene>
<feature type="domain" description="HTH marR-type" evidence="6">
    <location>
        <begin position="18"/>
        <end position="152"/>
    </location>
</feature>
<dbReference type="InterPro" id="IPR036388">
    <property type="entry name" value="WH-like_DNA-bd_sf"/>
</dbReference>
<dbReference type="SUPFAM" id="SSF46785">
    <property type="entry name" value="Winged helix' DNA-binding domain"/>
    <property type="match status" value="1"/>
</dbReference>
<proteinExistence type="predicted"/>
<keyword evidence="8" id="KW-1185">Reference proteome</keyword>
<accession>A0A1W6B3X6</accession>
<dbReference type="InterPro" id="IPR036390">
    <property type="entry name" value="WH_DNA-bd_sf"/>
</dbReference>
<dbReference type="InterPro" id="IPR039422">
    <property type="entry name" value="MarR/SlyA-like"/>
</dbReference>
<dbReference type="Gene3D" id="1.10.10.10">
    <property type="entry name" value="Winged helix-like DNA-binding domain superfamily/Winged helix DNA-binding domain"/>
    <property type="match status" value="1"/>
</dbReference>
<keyword evidence="3" id="KW-0805">Transcription regulation</keyword>
<dbReference type="InterPro" id="IPR011991">
    <property type="entry name" value="ArsR-like_HTH"/>
</dbReference>
<organism evidence="7 8">
    <name type="scientific">Pantoea alhagi</name>
    <dbReference type="NCBI Taxonomy" id="1891675"/>
    <lineage>
        <taxon>Bacteria</taxon>
        <taxon>Pseudomonadati</taxon>
        <taxon>Pseudomonadota</taxon>
        <taxon>Gammaproteobacteria</taxon>
        <taxon>Enterobacterales</taxon>
        <taxon>Erwiniaceae</taxon>
        <taxon>Pantoea</taxon>
    </lineage>
</organism>
<dbReference type="PRINTS" id="PR00598">
    <property type="entry name" value="HTHMARR"/>
</dbReference>
<dbReference type="GO" id="GO:0003700">
    <property type="term" value="F:DNA-binding transcription factor activity"/>
    <property type="evidence" value="ECO:0007669"/>
    <property type="project" value="InterPro"/>
</dbReference>
<keyword evidence="5" id="KW-0804">Transcription</keyword>
<dbReference type="RefSeq" id="WP_085068907.1">
    <property type="nucleotide sequence ID" value="NZ_CP019706.1"/>
</dbReference>
<dbReference type="KEGG" id="palh:B1H58_06890"/>
<evidence type="ECO:0000256" key="3">
    <source>
        <dbReference type="ARBA" id="ARBA00023015"/>
    </source>
</evidence>
<dbReference type="InterPro" id="IPR055166">
    <property type="entry name" value="Transc_reg_Sar_Rot_HTH"/>
</dbReference>
<dbReference type="GO" id="GO:0005737">
    <property type="term" value="C:cytoplasm"/>
    <property type="evidence" value="ECO:0007669"/>
    <property type="project" value="UniProtKB-SubCell"/>
</dbReference>
<dbReference type="Pfam" id="PF22381">
    <property type="entry name" value="Staph_reg_Sar_Rot"/>
    <property type="match status" value="1"/>
</dbReference>
<comment type="subcellular location">
    <subcellularLocation>
        <location evidence="1">Cytoplasm</location>
    </subcellularLocation>
</comment>
<protein>
    <submittedName>
        <fullName evidence="7">MarR family transcriptional regulator</fullName>
    </submittedName>
</protein>
<dbReference type="FunFam" id="1.10.10.10:FF:000163">
    <property type="entry name" value="MarR family transcriptional regulator"/>
    <property type="match status" value="1"/>
</dbReference>
<dbReference type="PANTHER" id="PTHR33164:SF5">
    <property type="entry name" value="ORGANIC HYDROPEROXIDE RESISTANCE TRANSCRIPTIONAL REGULATOR"/>
    <property type="match status" value="1"/>
</dbReference>
<dbReference type="InterPro" id="IPR000835">
    <property type="entry name" value="HTH_MarR-typ"/>
</dbReference>
<dbReference type="PROSITE" id="PS50995">
    <property type="entry name" value="HTH_MARR_2"/>
    <property type="match status" value="1"/>
</dbReference>
<evidence type="ECO:0000259" key="6">
    <source>
        <dbReference type="PROSITE" id="PS50995"/>
    </source>
</evidence>
<evidence type="ECO:0000256" key="5">
    <source>
        <dbReference type="ARBA" id="ARBA00023163"/>
    </source>
</evidence>
<evidence type="ECO:0000256" key="1">
    <source>
        <dbReference type="ARBA" id="ARBA00004496"/>
    </source>
</evidence>
<dbReference type="AlphaFoldDB" id="A0A1W6B3X6"/>